<dbReference type="AlphaFoldDB" id="A0A0D3KDN8"/>
<dbReference type="EnsemblProtists" id="EOD33873">
    <property type="protein sequence ID" value="EOD33873"/>
    <property type="gene ID" value="EMIHUDRAFT_111549"/>
</dbReference>
<dbReference type="Proteomes" id="UP000013827">
    <property type="component" value="Unassembled WGS sequence"/>
</dbReference>
<reference evidence="2" key="1">
    <citation type="journal article" date="2013" name="Nature">
        <title>Pan genome of the phytoplankton Emiliania underpins its global distribution.</title>
        <authorList>
            <person name="Read B.A."/>
            <person name="Kegel J."/>
            <person name="Klute M.J."/>
            <person name="Kuo A."/>
            <person name="Lefebvre S.C."/>
            <person name="Maumus F."/>
            <person name="Mayer C."/>
            <person name="Miller J."/>
            <person name="Monier A."/>
            <person name="Salamov A."/>
            <person name="Young J."/>
            <person name="Aguilar M."/>
            <person name="Claverie J.M."/>
            <person name="Frickenhaus S."/>
            <person name="Gonzalez K."/>
            <person name="Herman E.K."/>
            <person name="Lin Y.C."/>
            <person name="Napier J."/>
            <person name="Ogata H."/>
            <person name="Sarno A.F."/>
            <person name="Shmutz J."/>
            <person name="Schroeder D."/>
            <person name="de Vargas C."/>
            <person name="Verret F."/>
            <person name="von Dassow P."/>
            <person name="Valentin K."/>
            <person name="Van de Peer Y."/>
            <person name="Wheeler G."/>
            <person name="Dacks J.B."/>
            <person name="Delwiche C.F."/>
            <person name="Dyhrman S.T."/>
            <person name="Glockner G."/>
            <person name="John U."/>
            <person name="Richards T."/>
            <person name="Worden A.Z."/>
            <person name="Zhang X."/>
            <person name="Grigoriev I.V."/>
            <person name="Allen A.E."/>
            <person name="Bidle K."/>
            <person name="Borodovsky M."/>
            <person name="Bowler C."/>
            <person name="Brownlee C."/>
            <person name="Cock J.M."/>
            <person name="Elias M."/>
            <person name="Gladyshev V.N."/>
            <person name="Groth M."/>
            <person name="Guda C."/>
            <person name="Hadaegh A."/>
            <person name="Iglesias-Rodriguez M.D."/>
            <person name="Jenkins J."/>
            <person name="Jones B.M."/>
            <person name="Lawson T."/>
            <person name="Leese F."/>
            <person name="Lindquist E."/>
            <person name="Lobanov A."/>
            <person name="Lomsadze A."/>
            <person name="Malik S.B."/>
            <person name="Marsh M.E."/>
            <person name="Mackinder L."/>
            <person name="Mock T."/>
            <person name="Mueller-Roeber B."/>
            <person name="Pagarete A."/>
            <person name="Parker M."/>
            <person name="Probert I."/>
            <person name="Quesneville H."/>
            <person name="Raines C."/>
            <person name="Rensing S.A."/>
            <person name="Riano-Pachon D.M."/>
            <person name="Richier S."/>
            <person name="Rokitta S."/>
            <person name="Shiraiwa Y."/>
            <person name="Soanes D.M."/>
            <person name="van der Giezen M."/>
            <person name="Wahlund T.M."/>
            <person name="Williams B."/>
            <person name="Wilson W."/>
            <person name="Wolfe G."/>
            <person name="Wurch L.L."/>
        </authorList>
    </citation>
    <scope>NUCLEOTIDE SEQUENCE</scope>
</reference>
<evidence type="ECO:0008006" key="3">
    <source>
        <dbReference type="Google" id="ProtNLM"/>
    </source>
</evidence>
<dbReference type="Pfam" id="PF05711">
    <property type="entry name" value="TylF"/>
    <property type="match status" value="1"/>
</dbReference>
<proteinExistence type="predicted"/>
<dbReference type="PANTHER" id="PTHR40036:SF1">
    <property type="entry name" value="MACROCIN O-METHYLTRANSFERASE"/>
    <property type="match status" value="1"/>
</dbReference>
<keyword evidence="2" id="KW-1185">Reference proteome</keyword>
<evidence type="ECO:0000313" key="2">
    <source>
        <dbReference type="Proteomes" id="UP000013827"/>
    </source>
</evidence>
<evidence type="ECO:0000313" key="1">
    <source>
        <dbReference type="EnsemblProtists" id="EOD33873"/>
    </source>
</evidence>
<dbReference type="InterPro" id="IPR008884">
    <property type="entry name" value="TylF_MeTrfase"/>
</dbReference>
<dbReference type="PaxDb" id="2903-EOD33873"/>
<dbReference type="SUPFAM" id="SSF53335">
    <property type="entry name" value="S-adenosyl-L-methionine-dependent methyltransferases"/>
    <property type="match status" value="1"/>
</dbReference>
<dbReference type="GeneID" id="17279144"/>
<dbReference type="RefSeq" id="XP_005786302.1">
    <property type="nucleotide sequence ID" value="XM_005786245.1"/>
</dbReference>
<name>A0A0D3KDN8_EMIH1</name>
<dbReference type="InterPro" id="IPR029063">
    <property type="entry name" value="SAM-dependent_MTases_sf"/>
</dbReference>
<dbReference type="Gene3D" id="3.40.50.150">
    <property type="entry name" value="Vaccinia Virus protein VP39"/>
    <property type="match status" value="1"/>
</dbReference>
<sequence length="410" mass="45257">MAKYLKCVERYSTGGPVGEANWPKVGTTMVGHKRLKNIINLLLDARAANVSGSYVECGVWRGGMSIFAKAAIEVYQMKRRVYLCDSFQGLPLPRSGSLRPDETVYTAKWVNDSLAKSEYIVTRNFGRHGVPMNGVRLVPGFFVNSLPKLRNQLKGRGERLALLRLDGDMYDATMDILYNLYDLVEVGGFVIMDDYGWVEGTNESNASKPSLWGAKDAVLDFRAVHKIEDHAHVFHNIDDAGAWFRKGREVTVRRRLYERCVEQGDYSMIAPAKTTAVTRVAALLATIGIVATIASFTTPSASAFTAESPADVVATMYKTWSTTGFTKDNLPALITDDYKLSFACSPFVASCPALYKEFIVLVEISYIPTLKSGKTTGKRVSDVQKWTVVGGKATAFKVWPGDYAAANDLF</sequence>
<dbReference type="HOGENOM" id="CLU_671639_0_0_1"/>
<protein>
    <recommendedName>
        <fullName evidence="3">Macrocin O-methyltransferase</fullName>
    </recommendedName>
</protein>
<organism evidence="1 2">
    <name type="scientific">Emiliania huxleyi (strain CCMP1516)</name>
    <dbReference type="NCBI Taxonomy" id="280463"/>
    <lineage>
        <taxon>Eukaryota</taxon>
        <taxon>Haptista</taxon>
        <taxon>Haptophyta</taxon>
        <taxon>Prymnesiophyceae</taxon>
        <taxon>Isochrysidales</taxon>
        <taxon>Noelaerhabdaceae</taxon>
        <taxon>Emiliania</taxon>
    </lineage>
</organism>
<reference evidence="1" key="2">
    <citation type="submission" date="2024-10" db="UniProtKB">
        <authorList>
            <consortium name="EnsemblProtists"/>
        </authorList>
    </citation>
    <scope>IDENTIFICATION</scope>
</reference>
<dbReference type="PANTHER" id="PTHR40036">
    <property type="entry name" value="MACROCIN O-METHYLTRANSFERASE"/>
    <property type="match status" value="1"/>
</dbReference>
<dbReference type="KEGG" id="ehx:EMIHUDRAFT_111549"/>
<accession>A0A0D3KDN8</accession>